<name>A0ABW3ASG1_9SPHI</name>
<reference evidence="2" key="1">
    <citation type="journal article" date="2019" name="Int. J. Syst. Evol. Microbiol.">
        <title>The Global Catalogue of Microorganisms (GCM) 10K type strain sequencing project: providing services to taxonomists for standard genome sequencing and annotation.</title>
        <authorList>
            <consortium name="The Broad Institute Genomics Platform"/>
            <consortium name="The Broad Institute Genome Sequencing Center for Infectious Disease"/>
            <person name="Wu L."/>
            <person name="Ma J."/>
        </authorList>
    </citation>
    <scope>NUCLEOTIDE SEQUENCE [LARGE SCALE GENOMIC DNA]</scope>
    <source>
        <strain evidence="2">CCUG 61484</strain>
    </source>
</reference>
<evidence type="ECO:0000313" key="2">
    <source>
        <dbReference type="Proteomes" id="UP001597010"/>
    </source>
</evidence>
<dbReference type="PROSITE" id="PS51257">
    <property type="entry name" value="PROKAR_LIPOPROTEIN"/>
    <property type="match status" value="1"/>
</dbReference>
<proteinExistence type="predicted"/>
<dbReference type="Proteomes" id="UP001597010">
    <property type="component" value="Unassembled WGS sequence"/>
</dbReference>
<evidence type="ECO:0000313" key="1">
    <source>
        <dbReference type="EMBL" id="MFD0793998.1"/>
    </source>
</evidence>
<dbReference type="RefSeq" id="WP_377114639.1">
    <property type="nucleotide sequence ID" value="NZ_JBHTHZ010000005.1"/>
</dbReference>
<gene>
    <name evidence="1" type="ORF">ACFQZX_10235</name>
</gene>
<accession>A0ABW3ASG1</accession>
<dbReference type="EMBL" id="JBHTHZ010000005">
    <property type="protein sequence ID" value="MFD0793998.1"/>
    <property type="molecule type" value="Genomic_DNA"/>
</dbReference>
<organism evidence="1 2">
    <name type="scientific">Mucilaginibacter litoreus</name>
    <dbReference type="NCBI Taxonomy" id="1048221"/>
    <lineage>
        <taxon>Bacteria</taxon>
        <taxon>Pseudomonadati</taxon>
        <taxon>Bacteroidota</taxon>
        <taxon>Sphingobacteriia</taxon>
        <taxon>Sphingobacteriales</taxon>
        <taxon>Sphingobacteriaceae</taxon>
        <taxon>Mucilaginibacter</taxon>
    </lineage>
</organism>
<keyword evidence="2" id="KW-1185">Reference proteome</keyword>
<dbReference type="Gene3D" id="2.40.360.20">
    <property type="match status" value="1"/>
</dbReference>
<sequence>MTKKLSGKSISGILFFVLLAFTLFSSCKKSADIKKDDDKPDTLGGYYTDNYIPKEGYIYAYKFTAEDGSAHTIYKGNLGSKDSAGMKVSEIMTTMSFNGEELHLKNKMYDRNGTTITTVYAAQEWARYLNMMRKNVEESGGQILQTSLTGMPFNMIMENQPKVGSSLKFTGGPTKFYLKAVMGTGSNALLYESRQTITRYNGTAVRQETVEIPSGKYDCTVWKYDVDNRIDTYINGNLANTLTSTDKLTVWTKPGLGEVLSIQENTKSGTSTTELITISR</sequence>
<comment type="caution">
    <text evidence="1">The sequence shown here is derived from an EMBL/GenBank/DDBJ whole genome shotgun (WGS) entry which is preliminary data.</text>
</comment>
<protein>
    <submittedName>
        <fullName evidence="1">Uncharacterized protein</fullName>
    </submittedName>
</protein>